<evidence type="ECO:0000313" key="3">
    <source>
        <dbReference type="Proteomes" id="UP001181247"/>
    </source>
</evidence>
<organism evidence="2 3">
    <name type="scientific">Bacteroides uniformis</name>
    <dbReference type="NCBI Taxonomy" id="820"/>
    <lineage>
        <taxon>Bacteria</taxon>
        <taxon>Pseudomonadati</taxon>
        <taxon>Bacteroidota</taxon>
        <taxon>Bacteroidia</taxon>
        <taxon>Bacteroidales</taxon>
        <taxon>Bacteroidaceae</taxon>
        <taxon>Bacteroides</taxon>
    </lineage>
</organism>
<comment type="caution">
    <text evidence="2">The sequence shown here is derived from an EMBL/GenBank/DDBJ whole genome shotgun (WGS) entry which is preliminary data.</text>
</comment>
<dbReference type="GO" id="GO:0016757">
    <property type="term" value="F:glycosyltransferase activity"/>
    <property type="evidence" value="ECO:0007669"/>
    <property type="project" value="UniProtKB-KW"/>
</dbReference>
<dbReference type="RefSeq" id="WP_117887361.1">
    <property type="nucleotide sequence ID" value="NZ_CALNHV010000021.1"/>
</dbReference>
<dbReference type="EMBL" id="JAWDEU010000002">
    <property type="protein sequence ID" value="MDU0245766.1"/>
    <property type="molecule type" value="Genomic_DNA"/>
</dbReference>
<accession>A0AAE4L3Z8</accession>
<evidence type="ECO:0000313" key="2">
    <source>
        <dbReference type="EMBL" id="MDU0245766.1"/>
    </source>
</evidence>
<gene>
    <name evidence="2" type="ORF">RVH16_13740</name>
</gene>
<dbReference type="EC" id="2.4.-.-" evidence="2"/>
<keyword evidence="2" id="KW-0328">Glycosyltransferase</keyword>
<proteinExistence type="predicted"/>
<dbReference type="Pfam" id="PF04230">
    <property type="entry name" value="PS_pyruv_trans"/>
    <property type="match status" value="1"/>
</dbReference>
<sequence>MKIGILNFHRALNYGAVLQCYGLQETLTALGHEVSVIDYRPRIIEKHRSYFLFDILKEKGIIPFIRSTIYSLLTLPNKYKCKKAFDDFLSKYLKLTDFVVSLLDLAKLDSFDIIFVGSDQVWSERITGLDNVYLGNFVKYHVRYIAYAASLGASVCLEEPKQQRLLAFLPNYQKLSVREIYLQKWLMRHNFKSQVVLDPSLLADTSIFDKIAFKPKVSNYVLLINLDNSAESCLFAENIANQLQAKVVSIKAIGLSKNKFDLIGISPMEFCGLIKYSRCVITVSFHATAFSIVFQKDFYVMKFETDERSYNLLTILGLTDRHKNPQEEVIFTHINYKLPLSKLNQIKKYSLEYINSCLDN</sequence>
<dbReference type="AlphaFoldDB" id="A0AAE4L3Z8"/>
<protein>
    <submittedName>
        <fullName evidence="2">Polysaccharide pyruvyl transferase family protein</fullName>
        <ecNumber evidence="2">2.4.-.-</ecNumber>
    </submittedName>
</protein>
<evidence type="ECO:0000259" key="1">
    <source>
        <dbReference type="Pfam" id="PF04230"/>
    </source>
</evidence>
<dbReference type="InterPro" id="IPR007345">
    <property type="entry name" value="Polysacch_pyruvyl_Trfase"/>
</dbReference>
<feature type="domain" description="Polysaccharide pyruvyl transferase" evidence="1">
    <location>
        <begin position="13"/>
        <end position="300"/>
    </location>
</feature>
<keyword evidence="2" id="KW-0808">Transferase</keyword>
<reference evidence="2" key="1">
    <citation type="submission" date="2023-10" db="EMBL/GenBank/DDBJ databases">
        <title>Genome of Potential pathogenic bacteria in Crohn's disease.</title>
        <authorList>
            <person name="Rodriguez-Palacios A."/>
        </authorList>
    </citation>
    <scope>NUCLEOTIDE SEQUENCE</scope>
    <source>
        <strain evidence="2">CavFT-hAR50</strain>
    </source>
</reference>
<dbReference type="Proteomes" id="UP001181247">
    <property type="component" value="Unassembled WGS sequence"/>
</dbReference>
<name>A0AAE4L3Z8_BACUN</name>